<keyword evidence="5" id="KW-1185">Reference proteome</keyword>
<name>A0ABQ5J998_9ASTR</name>
<gene>
    <name evidence="4" type="ORF">Tco_1124558</name>
</gene>
<protein>
    <recommendedName>
        <fullName evidence="6">Transposase (Putative), gypsy type</fullName>
    </recommendedName>
</protein>
<evidence type="ECO:0000256" key="2">
    <source>
        <dbReference type="SAM" id="MobiDB-lite"/>
    </source>
</evidence>
<sequence length="786" mass="86161">MLFAELQSLCSSWPCADYASLRIREARVSYGRVWIMFLVGVRIVLTVHSLLLRPLDGMCGHINLSQLSIIGAAKIDALVCPLSTSWFSGTSIVKDPLSVDEAVDLPCVELLNENRTIIRMYSEIFLCLVGLSHSFTKTDVHPTLLHNNDEEMGLLDCVNSANPFKVKIGERTLAENEVSLLTETKDRVISPSSQPISLVDHTIRDELNVNAGKRKKIVAFVFGSPPVKKARIKGVIISNSRPSTAGKSLTALRRLIRQSGQANTGSRSAAPVTEDAIFSSVAPTLEHAFEDDNVRRRPPSDHFVVLSSGSADTDSPTSPQVVSYVSSAQAGVSVPVTEPASDGHTSSAPELKVGTLSATPSQDNPVTCRNLLDHVNHPSYWAALRNQHDARFLDSFNINSAQHVCMVSELRLRYEHDIIMREKYEKKFTDSAAVVQQRDAEIVDLRARLEKSKAEATEAAELLKRVSDLEVMVVVMVGEVATLNTKNASLSEKVSALELVRKELDGKVAQLTADCDGLREQVVGEKQAAALDARIADVRRDMDNDLYLHMLTAIARRRWVVGHGIHLAVHKFARSVECRSALGKVISMAINKSIQQGLKAGVVHDKAGRSLSQIEAYDPEIEGKYVAAVSKFKGVSFPLLDELESLKDSPLALIMSALTLKDDHGNTNATSEFRQFQPSLDQVIMPIYSESDSIDREMLLSDAILTIRQSAERRRLCSPSSSTLGGASSFAPPYDSSLGVADYQVSTLVLSGMEGPLISHLLFSRMITCLMHLFWISMVMFDVSSL</sequence>
<reference evidence="4" key="2">
    <citation type="submission" date="2022-01" db="EMBL/GenBank/DDBJ databases">
        <authorList>
            <person name="Yamashiro T."/>
            <person name="Shiraishi A."/>
            <person name="Satake H."/>
            <person name="Nakayama K."/>
        </authorList>
    </citation>
    <scope>NUCLEOTIDE SEQUENCE</scope>
</reference>
<accession>A0ABQ5J998</accession>
<keyword evidence="1" id="KW-0175">Coiled coil</keyword>
<reference evidence="4" key="1">
    <citation type="journal article" date="2022" name="Int. J. Mol. Sci.">
        <title>Draft Genome of Tanacetum Coccineum: Genomic Comparison of Closely Related Tanacetum-Family Plants.</title>
        <authorList>
            <person name="Yamashiro T."/>
            <person name="Shiraishi A."/>
            <person name="Nakayama K."/>
            <person name="Satake H."/>
        </authorList>
    </citation>
    <scope>NUCLEOTIDE SEQUENCE</scope>
</reference>
<dbReference type="EMBL" id="BQNB010021603">
    <property type="protein sequence ID" value="GJU08128.1"/>
    <property type="molecule type" value="Genomic_DNA"/>
</dbReference>
<feature type="coiled-coil region" evidence="1">
    <location>
        <begin position="435"/>
        <end position="466"/>
    </location>
</feature>
<organism evidence="4 5">
    <name type="scientific">Tanacetum coccineum</name>
    <dbReference type="NCBI Taxonomy" id="301880"/>
    <lineage>
        <taxon>Eukaryota</taxon>
        <taxon>Viridiplantae</taxon>
        <taxon>Streptophyta</taxon>
        <taxon>Embryophyta</taxon>
        <taxon>Tracheophyta</taxon>
        <taxon>Spermatophyta</taxon>
        <taxon>Magnoliopsida</taxon>
        <taxon>eudicotyledons</taxon>
        <taxon>Gunneridae</taxon>
        <taxon>Pentapetalae</taxon>
        <taxon>asterids</taxon>
        <taxon>campanulids</taxon>
        <taxon>Asterales</taxon>
        <taxon>Asteraceae</taxon>
        <taxon>Asteroideae</taxon>
        <taxon>Anthemideae</taxon>
        <taxon>Anthemidinae</taxon>
        <taxon>Tanacetum</taxon>
    </lineage>
</organism>
<proteinExistence type="predicted"/>
<evidence type="ECO:0000256" key="3">
    <source>
        <dbReference type="SAM" id="Phobius"/>
    </source>
</evidence>
<evidence type="ECO:0008006" key="6">
    <source>
        <dbReference type="Google" id="ProtNLM"/>
    </source>
</evidence>
<keyword evidence="3" id="KW-0472">Membrane</keyword>
<keyword evidence="3" id="KW-0812">Transmembrane</keyword>
<feature type="region of interest" description="Disordered" evidence="2">
    <location>
        <begin position="335"/>
        <end position="360"/>
    </location>
</feature>
<evidence type="ECO:0000313" key="4">
    <source>
        <dbReference type="EMBL" id="GJU08128.1"/>
    </source>
</evidence>
<evidence type="ECO:0000256" key="1">
    <source>
        <dbReference type="SAM" id="Coils"/>
    </source>
</evidence>
<dbReference type="Proteomes" id="UP001151760">
    <property type="component" value="Unassembled WGS sequence"/>
</dbReference>
<keyword evidence="3" id="KW-1133">Transmembrane helix</keyword>
<comment type="caution">
    <text evidence="4">The sequence shown here is derived from an EMBL/GenBank/DDBJ whole genome shotgun (WGS) entry which is preliminary data.</text>
</comment>
<evidence type="ECO:0000313" key="5">
    <source>
        <dbReference type="Proteomes" id="UP001151760"/>
    </source>
</evidence>
<feature type="transmembrane region" description="Helical" evidence="3">
    <location>
        <begin position="33"/>
        <end position="52"/>
    </location>
</feature>